<evidence type="ECO:0000256" key="10">
    <source>
        <dbReference type="ARBA" id="ARBA00023143"/>
    </source>
</evidence>
<keyword evidence="7 14" id="KW-0812">Transmembrane</keyword>
<evidence type="ECO:0000256" key="5">
    <source>
        <dbReference type="ARBA" id="ARBA00017949"/>
    </source>
</evidence>
<evidence type="ECO:0000256" key="4">
    <source>
        <dbReference type="ARBA" id="ARBA00007971"/>
    </source>
</evidence>
<feature type="compositionally biased region" description="Polar residues" evidence="13">
    <location>
        <begin position="320"/>
        <end position="331"/>
    </location>
</feature>
<evidence type="ECO:0000313" key="18">
    <source>
        <dbReference type="Proteomes" id="UP001595904"/>
    </source>
</evidence>
<evidence type="ECO:0000256" key="14">
    <source>
        <dbReference type="SAM" id="Phobius"/>
    </source>
</evidence>
<comment type="caution">
    <text evidence="17">The sequence shown here is derived from an EMBL/GenBank/DDBJ whole genome shotgun (WGS) entry which is preliminary data.</text>
</comment>
<name>A0ABV8SMM1_9GAMM</name>
<keyword evidence="8 14" id="KW-1133">Transmembrane helix</keyword>
<evidence type="ECO:0000256" key="8">
    <source>
        <dbReference type="ARBA" id="ARBA00022989"/>
    </source>
</evidence>
<keyword evidence="17" id="KW-0282">Flagellum</keyword>
<accession>A0ABV8SMM1</accession>
<feature type="compositionally biased region" description="Basic and acidic residues" evidence="13">
    <location>
        <begin position="270"/>
        <end position="279"/>
    </location>
</feature>
<organism evidence="17 18">
    <name type="scientific">Steroidobacter flavus</name>
    <dbReference type="NCBI Taxonomy" id="1842136"/>
    <lineage>
        <taxon>Bacteria</taxon>
        <taxon>Pseudomonadati</taxon>
        <taxon>Pseudomonadota</taxon>
        <taxon>Gammaproteobacteria</taxon>
        <taxon>Steroidobacterales</taxon>
        <taxon>Steroidobacteraceae</taxon>
        <taxon>Steroidobacter</taxon>
    </lineage>
</organism>
<evidence type="ECO:0000256" key="13">
    <source>
        <dbReference type="SAM" id="MobiDB-lite"/>
    </source>
</evidence>
<dbReference type="RefSeq" id="WP_380595049.1">
    <property type="nucleotide sequence ID" value="NZ_JBHSDU010000001.1"/>
</dbReference>
<feature type="transmembrane region" description="Helical" evidence="14">
    <location>
        <begin position="424"/>
        <end position="442"/>
    </location>
</feature>
<keyword evidence="10 12" id="KW-0975">Bacterial flagellum</keyword>
<keyword evidence="17" id="KW-0966">Cell projection</keyword>
<reference evidence="18" key="1">
    <citation type="journal article" date="2019" name="Int. J. Syst. Evol. Microbiol.">
        <title>The Global Catalogue of Microorganisms (GCM) 10K type strain sequencing project: providing services to taxonomists for standard genome sequencing and annotation.</title>
        <authorList>
            <consortium name="The Broad Institute Genomics Platform"/>
            <consortium name="The Broad Institute Genome Sequencing Center for Infectious Disease"/>
            <person name="Wu L."/>
            <person name="Ma J."/>
        </authorList>
    </citation>
    <scope>NUCLEOTIDE SEQUENCE [LARGE SCALE GENOMIC DNA]</scope>
    <source>
        <strain evidence="18">CGMCC 1.10759</strain>
    </source>
</reference>
<feature type="domain" description="Flagellar M-ring C-terminal" evidence="16">
    <location>
        <begin position="250"/>
        <end position="405"/>
    </location>
</feature>
<dbReference type="InterPro" id="IPR043427">
    <property type="entry name" value="YscJ/FliF"/>
</dbReference>
<dbReference type="InterPro" id="IPR000067">
    <property type="entry name" value="FlgMring_FliF"/>
</dbReference>
<keyword evidence="9 14" id="KW-0472">Membrane</keyword>
<feature type="region of interest" description="Disordered" evidence="13">
    <location>
        <begin position="270"/>
        <end position="331"/>
    </location>
</feature>
<dbReference type="Pfam" id="PF01514">
    <property type="entry name" value="YscJ_FliF"/>
    <property type="match status" value="1"/>
</dbReference>
<feature type="domain" description="Flagellar M-ring N-terminal" evidence="15">
    <location>
        <begin position="43"/>
        <end position="218"/>
    </location>
</feature>
<dbReference type="Gene3D" id="3.30.300.30">
    <property type="match status" value="1"/>
</dbReference>
<evidence type="ECO:0000256" key="6">
    <source>
        <dbReference type="ARBA" id="ARBA00022475"/>
    </source>
</evidence>
<comment type="similarity">
    <text evidence="4 12">Belongs to the FliF family.</text>
</comment>
<dbReference type="InterPro" id="IPR006182">
    <property type="entry name" value="FliF_N_dom"/>
</dbReference>
<evidence type="ECO:0000259" key="15">
    <source>
        <dbReference type="Pfam" id="PF01514"/>
    </source>
</evidence>
<sequence>MPNGTASAPAPFELSALLRGLAPLVLLATVITAVVLMFAWRDQSSFKPLFGAREKVAAADMMTVLDGAGIPYRIHPDTGQVLVPGNRLGEVRMLLASKGVVAQLPAGLELMDRSDPLGVSQFVQDVRFRRGLEGELAQSIMTIDAVETARVHIAIAKSSSFVVNTAEPSSASVVLGLKAGRKLSNEQIAAIVKMVASSATGLDPANVTLVDQSGNLLSSRVDLAEGFEAQVNDAAGHYRDETLHSAENLLAPIVGNDNFKLSVTADVDNDKVQETHEQYGDTPKVTNESTRAENDTDPLALGVPGSLSNRPIDVGADTQAAGQESSTQRNAATRQFAYDRSVTQIQRSKGRLKKLSVAVVLNDAAAPSGNAWSEAQLANIDKILRSGLGIDTARGDSLVVSSLGFPKPAAPPVWWQQPERMVDIGVYVAYALAALFAYLLIARPLLRMAKQRLELPAPTVQQIEATPVPAAAPAGAAVAAAALPTPNTSKGPIPVGPLLEDYDLPPPGSPVDVMVDHLRALAAKEPERVAEVVKQWVQKNVRRE</sequence>
<dbReference type="EMBL" id="JBHSDU010000001">
    <property type="protein sequence ID" value="MFC4308157.1"/>
    <property type="molecule type" value="Genomic_DNA"/>
</dbReference>
<evidence type="ECO:0000256" key="7">
    <source>
        <dbReference type="ARBA" id="ARBA00022692"/>
    </source>
</evidence>
<keyword evidence="6" id="KW-1003">Cell membrane</keyword>
<evidence type="ECO:0000256" key="1">
    <source>
        <dbReference type="ARBA" id="ARBA00003820"/>
    </source>
</evidence>
<dbReference type="PRINTS" id="PR01009">
    <property type="entry name" value="FLGMRINGFLIF"/>
</dbReference>
<evidence type="ECO:0000256" key="12">
    <source>
        <dbReference type="PIRNR" id="PIRNR004862"/>
    </source>
</evidence>
<dbReference type="Pfam" id="PF08345">
    <property type="entry name" value="YscJ_FliF_C"/>
    <property type="match status" value="1"/>
</dbReference>
<evidence type="ECO:0000256" key="2">
    <source>
        <dbReference type="ARBA" id="ARBA00004117"/>
    </source>
</evidence>
<dbReference type="PIRSF" id="PIRSF004862">
    <property type="entry name" value="FliF"/>
    <property type="match status" value="1"/>
</dbReference>
<comment type="subcellular location">
    <subcellularLocation>
        <location evidence="2 12">Bacterial flagellum basal body</location>
    </subcellularLocation>
    <subcellularLocation>
        <location evidence="3">Cell membrane</location>
        <topology evidence="3">Multi-pass membrane protein</topology>
    </subcellularLocation>
</comment>
<comment type="subunit">
    <text evidence="11">The basal body constitutes a major portion of the flagellar organelle and consists of four rings (L,P,S, and M) mounted on a central rod. The M ring is integral to the inner membrane of the cell and may be connected to the flagellar rod via the S ring. The S (supramembrane ring) lies just distal to the M ring. The L and P rings lie in the outer membrane and the periplasmic space, respectively.</text>
</comment>
<evidence type="ECO:0000256" key="9">
    <source>
        <dbReference type="ARBA" id="ARBA00023136"/>
    </source>
</evidence>
<proteinExistence type="inferred from homology"/>
<dbReference type="NCBIfam" id="TIGR00206">
    <property type="entry name" value="fliF"/>
    <property type="match status" value="1"/>
</dbReference>
<dbReference type="Proteomes" id="UP001595904">
    <property type="component" value="Unassembled WGS sequence"/>
</dbReference>
<evidence type="ECO:0000313" key="17">
    <source>
        <dbReference type="EMBL" id="MFC4308157.1"/>
    </source>
</evidence>
<dbReference type="PANTHER" id="PTHR30046:SF0">
    <property type="entry name" value="FLAGELLAR M-RING PROTEIN"/>
    <property type="match status" value="1"/>
</dbReference>
<keyword evidence="17" id="KW-0969">Cilium</keyword>
<evidence type="ECO:0000256" key="11">
    <source>
        <dbReference type="ARBA" id="ARBA00025936"/>
    </source>
</evidence>
<comment type="function">
    <text evidence="1 12">The M ring may be actively involved in energy transduction.</text>
</comment>
<feature type="transmembrane region" description="Helical" evidence="14">
    <location>
        <begin position="21"/>
        <end position="40"/>
    </location>
</feature>
<evidence type="ECO:0000259" key="16">
    <source>
        <dbReference type="Pfam" id="PF08345"/>
    </source>
</evidence>
<dbReference type="InterPro" id="IPR013556">
    <property type="entry name" value="Flag_M-ring_C"/>
</dbReference>
<keyword evidence="18" id="KW-1185">Reference proteome</keyword>
<protein>
    <recommendedName>
        <fullName evidence="5 12">Flagellar M-ring protein</fullName>
    </recommendedName>
</protein>
<gene>
    <name evidence="17" type="primary">fliF</name>
    <name evidence="17" type="ORF">ACFPN2_03595</name>
</gene>
<evidence type="ECO:0000256" key="3">
    <source>
        <dbReference type="ARBA" id="ARBA00004651"/>
    </source>
</evidence>
<dbReference type="InterPro" id="IPR045851">
    <property type="entry name" value="AMP-bd_C_sf"/>
</dbReference>
<dbReference type="PANTHER" id="PTHR30046">
    <property type="entry name" value="FLAGELLAR M-RING PROTEIN"/>
    <property type="match status" value="1"/>
</dbReference>